<evidence type="ECO:0000259" key="1">
    <source>
        <dbReference type="Pfam" id="PF13672"/>
    </source>
</evidence>
<dbReference type="OrthoDB" id="6002717at2"/>
<feature type="domain" description="PPM-type phosphatase" evidence="1">
    <location>
        <begin position="18"/>
        <end position="203"/>
    </location>
</feature>
<name>A0A4P6JXT5_KTERU</name>
<gene>
    <name evidence="2" type="ORF">EPA93_33255</name>
</gene>
<dbReference type="Proteomes" id="UP000290365">
    <property type="component" value="Chromosome"/>
</dbReference>
<dbReference type="Gene3D" id="3.60.40.10">
    <property type="entry name" value="PPM-type phosphatase domain"/>
    <property type="match status" value="1"/>
</dbReference>
<evidence type="ECO:0000313" key="2">
    <source>
        <dbReference type="EMBL" id="QBD80579.1"/>
    </source>
</evidence>
<organism evidence="2 3">
    <name type="scientific">Ktedonosporobacter rubrisoli</name>
    <dbReference type="NCBI Taxonomy" id="2509675"/>
    <lineage>
        <taxon>Bacteria</taxon>
        <taxon>Bacillati</taxon>
        <taxon>Chloroflexota</taxon>
        <taxon>Ktedonobacteria</taxon>
        <taxon>Ktedonobacterales</taxon>
        <taxon>Ktedonosporobacteraceae</taxon>
        <taxon>Ktedonosporobacter</taxon>
    </lineage>
</organism>
<dbReference type="KEGG" id="kbs:EPA93_33255"/>
<reference evidence="2 3" key="1">
    <citation type="submission" date="2019-01" db="EMBL/GenBank/DDBJ databases">
        <title>Ktedonosporobacter rubrisoli SCAWS-G2.</title>
        <authorList>
            <person name="Huang Y."/>
            <person name="Yan B."/>
        </authorList>
    </citation>
    <scope>NUCLEOTIDE SEQUENCE [LARGE SCALE GENOMIC DNA]</scope>
    <source>
        <strain evidence="2 3">SCAWS-G2</strain>
    </source>
</reference>
<dbReference type="AlphaFoldDB" id="A0A4P6JXT5"/>
<dbReference type="Pfam" id="PF13672">
    <property type="entry name" value="PP2C_2"/>
    <property type="match status" value="1"/>
</dbReference>
<sequence length="578" mass="64152">MLAPITAQVSRLQYWKSEHDEQTCEDALGADPSTGLFAVADGVGTTLFSHIWARLLVEHFLATPLLGTDPFEVEWWLRQAQELYQQSLPTVDDLPWNAAQKVQSQGSYSTLATLCVTHVAASSARATLLAFGDSCVFIRKGATEQLMAFPVAQSADFDLAPICLPSKLSLFNRYFQRCTSQQVELQPGDTLIMATDAVARWIVSAANGRYAQQVEAFAEVAAQTAASWPAFILACRQQHEMIDDDCTALVLKLGAEGTEGVPLGATSGHRSTIRQARKQAFEQAMQAQNSELMAIIFGDGADLTQEGLSFSEVRLERARAVADALREMLQALRNEVNNPDAALRLRPTWQKYAHLLADEPCAVNVRQTLMRLGVSLKVASAEASQPTKEHELPLQAPLPEAHEPAKHSSTGPQPVAQSPGLADLALSEQRFQQLCAVKQAYLLHWTFKQPEQEQLAAEVLEDQLNDILIKEGLKLATQEGALAPSLYATTLQGAFKAFRHDRSIDYPALLAQHDLNDAAVEAILGIFIRRQIFEEYLLWQREMLWQEWLQEQVEARARLRQELAEASPWLSTLTWWKG</sequence>
<dbReference type="RefSeq" id="WP_129891643.1">
    <property type="nucleotide sequence ID" value="NZ_CP035758.1"/>
</dbReference>
<keyword evidence="3" id="KW-1185">Reference proteome</keyword>
<accession>A0A4P6JXT5</accession>
<dbReference type="InterPro" id="IPR001932">
    <property type="entry name" value="PPM-type_phosphatase-like_dom"/>
</dbReference>
<evidence type="ECO:0000313" key="3">
    <source>
        <dbReference type="Proteomes" id="UP000290365"/>
    </source>
</evidence>
<dbReference type="InterPro" id="IPR036457">
    <property type="entry name" value="PPM-type-like_dom_sf"/>
</dbReference>
<protein>
    <recommendedName>
        <fullName evidence="1">PPM-type phosphatase domain-containing protein</fullName>
    </recommendedName>
</protein>
<dbReference type="EMBL" id="CP035758">
    <property type="protein sequence ID" value="QBD80579.1"/>
    <property type="molecule type" value="Genomic_DNA"/>
</dbReference>
<proteinExistence type="predicted"/>
<dbReference type="SUPFAM" id="SSF81606">
    <property type="entry name" value="PP2C-like"/>
    <property type="match status" value="1"/>
</dbReference>